<evidence type="ECO:0000259" key="2">
    <source>
        <dbReference type="Pfam" id="PF02257"/>
    </source>
</evidence>
<sequence>MSDLTQLERKLHGYQVILWDSPTLKQTFEAVTDHDDNDNAQNEADEQEQRPPLVQVEQQPYGAKTKTGSEACGVSKSSVYKAYVDMCHCEGRPTLFTRAVVGKMVKRAFPDVRTKRRGPRGRVTQHYIGLRPIISCSTRHSPPFYQSTSEVERNGSVAIAIEPKPDTAAEPCSSPSVSLLEPTQIDAACATAEHFDEGIGSNHRAAGHDEEEVDGDDDQAPGLSGSGVPQAGAAVQFVSASRSSHSHSFSTTPTSSVDSTSSTTIWAPFLPSTLAAMGGLAPAIRQPAPAQHIPLETLESLWDWRHEAPSDFETWPPSVIDTTTSSEPTTQANGSWPPLPVKWAGVERGGCEMVEDLESLLAWSDVTDDPGNVKEN</sequence>
<dbReference type="OrthoDB" id="10069709at2759"/>
<protein>
    <recommendedName>
        <fullName evidence="2">RFX-type winged-helix domain-containing protein</fullName>
    </recommendedName>
</protein>
<dbReference type="InterPro" id="IPR036388">
    <property type="entry name" value="WH-like_DNA-bd_sf"/>
</dbReference>
<evidence type="ECO:0000256" key="1">
    <source>
        <dbReference type="SAM" id="MobiDB-lite"/>
    </source>
</evidence>
<feature type="region of interest" description="Disordered" evidence="1">
    <location>
        <begin position="199"/>
        <end position="262"/>
    </location>
</feature>
<dbReference type="SUPFAM" id="SSF46785">
    <property type="entry name" value="Winged helix' DNA-binding domain"/>
    <property type="match status" value="1"/>
</dbReference>
<name>L8H5D3_ACACF</name>
<evidence type="ECO:0000313" key="3">
    <source>
        <dbReference type="EMBL" id="ELR20714.1"/>
    </source>
</evidence>
<feature type="region of interest" description="Disordered" evidence="1">
    <location>
        <begin position="34"/>
        <end position="53"/>
    </location>
</feature>
<feature type="domain" description="RFX-type winged-helix" evidence="2">
    <location>
        <begin position="69"/>
        <end position="132"/>
    </location>
</feature>
<accession>L8H5D3</accession>
<feature type="compositionally biased region" description="Low complexity" evidence="1">
    <location>
        <begin position="239"/>
        <end position="262"/>
    </location>
</feature>
<proteinExistence type="predicted"/>
<dbReference type="RefSeq" id="XP_004344117.1">
    <property type="nucleotide sequence ID" value="XM_004344067.1"/>
</dbReference>
<dbReference type="EMBL" id="KB007909">
    <property type="protein sequence ID" value="ELR20714.1"/>
    <property type="molecule type" value="Genomic_DNA"/>
</dbReference>
<dbReference type="KEGG" id="acan:ACA1_054600"/>
<dbReference type="GO" id="GO:0006355">
    <property type="term" value="P:regulation of DNA-templated transcription"/>
    <property type="evidence" value="ECO:0007669"/>
    <property type="project" value="InterPro"/>
</dbReference>
<dbReference type="GO" id="GO:0003677">
    <property type="term" value="F:DNA binding"/>
    <property type="evidence" value="ECO:0007669"/>
    <property type="project" value="InterPro"/>
</dbReference>
<feature type="compositionally biased region" description="Acidic residues" evidence="1">
    <location>
        <begin position="209"/>
        <end position="219"/>
    </location>
</feature>
<dbReference type="VEuPathDB" id="AmoebaDB:ACA1_054600"/>
<evidence type="ECO:0000313" key="4">
    <source>
        <dbReference type="Proteomes" id="UP000011083"/>
    </source>
</evidence>
<dbReference type="AlphaFoldDB" id="L8H5D3"/>
<dbReference type="InterPro" id="IPR003150">
    <property type="entry name" value="DNA-bd_RFX"/>
</dbReference>
<dbReference type="Gene3D" id="1.10.10.10">
    <property type="entry name" value="Winged helix-like DNA-binding domain superfamily/Winged helix DNA-binding domain"/>
    <property type="match status" value="1"/>
</dbReference>
<organism evidence="3 4">
    <name type="scientific">Acanthamoeba castellanii (strain ATCC 30010 / Neff)</name>
    <dbReference type="NCBI Taxonomy" id="1257118"/>
    <lineage>
        <taxon>Eukaryota</taxon>
        <taxon>Amoebozoa</taxon>
        <taxon>Discosea</taxon>
        <taxon>Longamoebia</taxon>
        <taxon>Centramoebida</taxon>
        <taxon>Acanthamoebidae</taxon>
        <taxon>Acanthamoeba</taxon>
    </lineage>
</organism>
<dbReference type="InterPro" id="IPR036390">
    <property type="entry name" value="WH_DNA-bd_sf"/>
</dbReference>
<dbReference type="Pfam" id="PF02257">
    <property type="entry name" value="RFX_DNA_binding"/>
    <property type="match status" value="1"/>
</dbReference>
<reference evidence="3 4" key="1">
    <citation type="journal article" date="2013" name="Genome Biol.">
        <title>Genome of Acanthamoeba castellanii highlights extensive lateral gene transfer and early evolution of tyrosine kinase signaling.</title>
        <authorList>
            <person name="Clarke M."/>
            <person name="Lohan A.J."/>
            <person name="Liu B."/>
            <person name="Lagkouvardos I."/>
            <person name="Roy S."/>
            <person name="Zafar N."/>
            <person name="Bertelli C."/>
            <person name="Schilde C."/>
            <person name="Kianianmomeni A."/>
            <person name="Burglin T.R."/>
            <person name="Frech C."/>
            <person name="Turcotte B."/>
            <person name="Kopec K.O."/>
            <person name="Synnott J.M."/>
            <person name="Choo C."/>
            <person name="Paponov I."/>
            <person name="Finkler A."/>
            <person name="Soon Heng Tan C."/>
            <person name="Hutchins A.P."/>
            <person name="Weinmeier T."/>
            <person name="Rattei T."/>
            <person name="Chu J.S."/>
            <person name="Gimenez G."/>
            <person name="Irimia M."/>
            <person name="Rigden D.J."/>
            <person name="Fitzpatrick D.A."/>
            <person name="Lorenzo-Morales J."/>
            <person name="Bateman A."/>
            <person name="Chiu C.H."/>
            <person name="Tang P."/>
            <person name="Hegemann P."/>
            <person name="Fromm H."/>
            <person name="Raoult D."/>
            <person name="Greub G."/>
            <person name="Miranda-Saavedra D."/>
            <person name="Chen N."/>
            <person name="Nash P."/>
            <person name="Ginger M.L."/>
            <person name="Horn M."/>
            <person name="Schaap P."/>
            <person name="Caler L."/>
            <person name="Loftus B."/>
        </authorList>
    </citation>
    <scope>NUCLEOTIDE SEQUENCE [LARGE SCALE GENOMIC DNA]</scope>
    <source>
        <strain evidence="3 4">Neff</strain>
    </source>
</reference>
<gene>
    <name evidence="3" type="ORF">ACA1_054600</name>
</gene>
<feature type="compositionally biased region" description="Acidic residues" evidence="1">
    <location>
        <begin position="35"/>
        <end position="46"/>
    </location>
</feature>
<dbReference type="Proteomes" id="UP000011083">
    <property type="component" value="Unassembled WGS sequence"/>
</dbReference>
<keyword evidence="4" id="KW-1185">Reference proteome</keyword>
<dbReference type="GeneID" id="14921584"/>